<evidence type="ECO:0000313" key="2">
    <source>
        <dbReference type="EMBL" id="PSJ06013.1"/>
    </source>
</evidence>
<evidence type="ECO:0000256" key="1">
    <source>
        <dbReference type="SAM" id="Phobius"/>
    </source>
</evidence>
<proteinExistence type="predicted"/>
<keyword evidence="1" id="KW-0472">Membrane</keyword>
<reference evidence="2 3" key="1">
    <citation type="journal article" date="2018" name="Environ. Microbiol.">
        <title>Ecological and genomic features of two widespread freshwater picocyanobacteria.</title>
        <authorList>
            <person name="Cabello-Yeves P.J."/>
            <person name="Picazo A."/>
            <person name="Camacho A."/>
            <person name="Callieri C."/>
            <person name="Rosselli R."/>
            <person name="Roda-Garcia J.J."/>
            <person name="Coutinho F.H."/>
            <person name="Rodriguez-Valera F."/>
        </authorList>
    </citation>
    <scope>NUCLEOTIDE SEQUENCE [LARGE SCALE GENOMIC DNA]</scope>
    <source>
        <strain evidence="2 3">Tous</strain>
    </source>
</reference>
<keyword evidence="1" id="KW-0812">Transmembrane</keyword>
<name>A0A2P7MXQ5_9CYAN</name>
<dbReference type="Proteomes" id="UP000243002">
    <property type="component" value="Unassembled WGS sequence"/>
</dbReference>
<comment type="caution">
    <text evidence="2">The sequence shown here is derived from an EMBL/GenBank/DDBJ whole genome shotgun (WGS) entry which is preliminary data.</text>
</comment>
<keyword evidence="1" id="KW-1133">Transmembrane helix</keyword>
<sequence length="63" mass="6766">MHGQPFPGAYAWPLRFNYRFAGLQPPAGIGAMPGFLIALVAVLTGMTIYVLSGLFFRALLAVP</sequence>
<protein>
    <submittedName>
        <fullName evidence="2">Uncharacterized protein</fullName>
    </submittedName>
</protein>
<dbReference type="AlphaFoldDB" id="A0A2P7MXQ5"/>
<evidence type="ECO:0000313" key="3">
    <source>
        <dbReference type="Proteomes" id="UP000243002"/>
    </source>
</evidence>
<organism evidence="2 3">
    <name type="scientific">Cyanobium usitatum str. Tous</name>
    <dbReference type="NCBI Taxonomy" id="2116684"/>
    <lineage>
        <taxon>Bacteria</taxon>
        <taxon>Bacillati</taxon>
        <taxon>Cyanobacteriota</taxon>
        <taxon>Cyanophyceae</taxon>
        <taxon>Synechococcales</taxon>
        <taxon>Prochlorococcaceae</taxon>
        <taxon>Cyanobium</taxon>
    </lineage>
</organism>
<dbReference type="EMBL" id="PXXO01000005">
    <property type="protein sequence ID" value="PSJ06013.1"/>
    <property type="molecule type" value="Genomic_DNA"/>
</dbReference>
<gene>
    <name evidence="2" type="ORF">C7K55_06175</name>
</gene>
<keyword evidence="3" id="KW-1185">Reference proteome</keyword>
<feature type="transmembrane region" description="Helical" evidence="1">
    <location>
        <begin position="35"/>
        <end position="60"/>
    </location>
</feature>
<accession>A0A2P7MXQ5</accession>